<evidence type="ECO:0000313" key="4">
    <source>
        <dbReference type="Proteomes" id="UP000028623"/>
    </source>
</evidence>
<dbReference type="eggNOG" id="COG1774">
    <property type="taxonomic scope" value="Bacteria"/>
</dbReference>
<keyword evidence="4" id="KW-1185">Reference proteome</keyword>
<dbReference type="PANTHER" id="PTHR43830">
    <property type="entry name" value="PROTEIN PSP1"/>
    <property type="match status" value="1"/>
</dbReference>
<comment type="caution">
    <text evidence="3">The sequence shown here is derived from an EMBL/GenBank/DDBJ whole genome shotgun (WGS) entry which is preliminary data.</text>
</comment>
<feature type="compositionally biased region" description="Basic and acidic residues" evidence="1">
    <location>
        <begin position="393"/>
        <end position="411"/>
    </location>
</feature>
<feature type="region of interest" description="Disordered" evidence="1">
    <location>
        <begin position="1"/>
        <end position="25"/>
    </location>
</feature>
<dbReference type="GO" id="GO:0005737">
    <property type="term" value="C:cytoplasm"/>
    <property type="evidence" value="ECO:0007669"/>
    <property type="project" value="TreeGrafter"/>
</dbReference>
<dbReference type="Pfam" id="PF04468">
    <property type="entry name" value="PSP1"/>
    <property type="match status" value="1"/>
</dbReference>
<dbReference type="InterPro" id="IPR047767">
    <property type="entry name" value="PSP1-like"/>
</dbReference>
<dbReference type="RefSeq" id="WP_034973921.1">
    <property type="nucleotide sequence ID" value="NZ_FOFI01000002.1"/>
</dbReference>
<dbReference type="AlphaFoldDB" id="A0A085BMZ9"/>
<reference evidence="3 4" key="1">
    <citation type="submission" date="2014-07" db="EMBL/GenBank/DDBJ databases">
        <title>Epilithonimonas lactis LMG 22401 Genome.</title>
        <authorList>
            <person name="Pipes S.E."/>
            <person name="Stropko S.J."/>
        </authorList>
    </citation>
    <scope>NUCLEOTIDE SEQUENCE [LARGE SCALE GENOMIC DNA]</scope>
    <source>
        <strain evidence="3 4">LMG 24401</strain>
    </source>
</reference>
<protein>
    <recommendedName>
        <fullName evidence="2">PSP1 C-terminal domain-containing protein</fullName>
    </recommendedName>
</protein>
<dbReference type="PROSITE" id="PS51411">
    <property type="entry name" value="PSP1_C"/>
    <property type="match status" value="1"/>
</dbReference>
<dbReference type="PANTHER" id="PTHR43830:SF3">
    <property type="entry name" value="PROTEIN PSP1"/>
    <property type="match status" value="1"/>
</dbReference>
<dbReference type="STRING" id="421072.SAMN04488097_1886"/>
<proteinExistence type="predicted"/>
<dbReference type="NCBIfam" id="NF041131">
    <property type="entry name" value="RicT_YaaT_fam"/>
    <property type="match status" value="1"/>
</dbReference>
<dbReference type="OrthoDB" id="9779344at2"/>
<gene>
    <name evidence="3" type="ORF">IO89_04560</name>
</gene>
<feature type="domain" description="PSP1 C-terminal" evidence="2">
    <location>
        <begin position="116"/>
        <end position="201"/>
    </location>
</feature>
<feature type="compositionally biased region" description="Basic and acidic residues" evidence="1">
    <location>
        <begin position="373"/>
        <end position="385"/>
    </location>
</feature>
<feature type="region of interest" description="Disordered" evidence="1">
    <location>
        <begin position="357"/>
        <end position="490"/>
    </location>
</feature>
<sequence length="490" mass="55454">MSCGCKTSGDSSHSCGTKSASGCSSVDTCGNSYKLSVFDWLSDVNPSGSKSSEYVEVRFKNERKLYYRNVNNLPLHIGSIIAVESSPGHDIGVVSLSGELVKIQMKKKNVHIDSIQKVYRLANQKDVETWQDLRNKENAIKVDARKIAYGLNLEMKITDVEYQGDGSKVTFYYTADNRIDFRVLIKEYASTFRTKIDMKQIGFRQESAKVGGIGSCGRELCCSTWLTDFRSVNTNAARYQQLSINPQKLAGQCGKLKCCLNYELDTYLDVLRDFPSSSTVLNTEKGRAFCIKIDVFKKKMWFAYVENSMAWYDIDIYEVQKMIALNKKGEKSQALEDLKVVENRMVTSDLIQENSVDRFEKKFKKPRSNNNNNRDRNPKQSENRAPRQPSDNKNPRQSDNRPRSNDQKPADNKSTAPKVQSAENQSAGNKGPRQGDNRNRQNNQKSVENRAEAPKVQATDNQSSENKTQKKPFKKPKKKFPPKNEGNGNA</sequence>
<dbReference type="InterPro" id="IPR007557">
    <property type="entry name" value="PSP1_C"/>
</dbReference>
<accession>A0A085BMZ9</accession>
<dbReference type="Proteomes" id="UP000028623">
    <property type="component" value="Unassembled WGS sequence"/>
</dbReference>
<feature type="compositionally biased region" description="Polar residues" evidence="1">
    <location>
        <begin position="412"/>
        <end position="428"/>
    </location>
</feature>
<name>A0A085BMZ9_9FLAO</name>
<evidence type="ECO:0000256" key="1">
    <source>
        <dbReference type="SAM" id="MobiDB-lite"/>
    </source>
</evidence>
<evidence type="ECO:0000259" key="2">
    <source>
        <dbReference type="PROSITE" id="PS51411"/>
    </source>
</evidence>
<feature type="compositionally biased region" description="Polar residues" evidence="1">
    <location>
        <begin position="8"/>
        <end position="25"/>
    </location>
</feature>
<evidence type="ECO:0000313" key="3">
    <source>
        <dbReference type="EMBL" id="KFC23844.1"/>
    </source>
</evidence>
<dbReference type="EMBL" id="JPLY01000001">
    <property type="protein sequence ID" value="KFC23844.1"/>
    <property type="molecule type" value="Genomic_DNA"/>
</dbReference>
<feature type="compositionally biased region" description="Basic residues" evidence="1">
    <location>
        <begin position="469"/>
        <end position="481"/>
    </location>
</feature>
<organism evidence="3 4">
    <name type="scientific">Epilithonimonas lactis</name>
    <dbReference type="NCBI Taxonomy" id="421072"/>
    <lineage>
        <taxon>Bacteria</taxon>
        <taxon>Pseudomonadati</taxon>
        <taxon>Bacteroidota</taxon>
        <taxon>Flavobacteriia</taxon>
        <taxon>Flavobacteriales</taxon>
        <taxon>Weeksellaceae</taxon>
        <taxon>Chryseobacterium group</taxon>
        <taxon>Epilithonimonas</taxon>
    </lineage>
</organism>